<feature type="region of interest" description="Disordered" evidence="1">
    <location>
        <begin position="1"/>
        <end position="25"/>
    </location>
</feature>
<dbReference type="PANTHER" id="PTHR12526:SF636">
    <property type="entry name" value="BLL3647 PROTEIN"/>
    <property type="match status" value="1"/>
</dbReference>
<accession>A0ABW1J323</accession>
<feature type="domain" description="DUF3492" evidence="2">
    <location>
        <begin position="29"/>
        <end position="299"/>
    </location>
</feature>
<dbReference type="RefSeq" id="WP_379584902.1">
    <property type="nucleotide sequence ID" value="NZ_JBHSQW010000025.1"/>
</dbReference>
<dbReference type="SUPFAM" id="SSF53756">
    <property type="entry name" value="UDP-Glycosyltransferase/glycogen phosphorylase"/>
    <property type="match status" value="1"/>
</dbReference>
<dbReference type="Pfam" id="PF13692">
    <property type="entry name" value="Glyco_trans_1_4"/>
    <property type="match status" value="1"/>
</dbReference>
<gene>
    <name evidence="3" type="primary">pelF</name>
    <name evidence="3" type="ORF">ACFQE5_11760</name>
</gene>
<dbReference type="PANTHER" id="PTHR12526">
    <property type="entry name" value="GLYCOSYLTRANSFERASE"/>
    <property type="match status" value="1"/>
</dbReference>
<dbReference type="Gene3D" id="3.40.50.2000">
    <property type="entry name" value="Glycogen Phosphorylase B"/>
    <property type="match status" value="2"/>
</dbReference>
<proteinExistence type="predicted"/>
<sequence length="607" mass="67166">MMLTQVSEPQVHLPPTPQPRRQPRNRSLRIVLVGEGTYPYHPGGVSTWCHQLIHGMPEHRFTAVAVSVDGTERSSWPPPSNLVQVVNIPLWGPAPARRRTARNRSASFAATHETFLRALIRPPGPGVDSAPDRTDEFLWALRAMFDHAQAGDLRSALVSNEALERLLRVWWEARRYADIGPLSLRDALTATDRLEHLLRPLSHPPVVGDVCHLSMNGISALVAMAGKWAHGTPIVMSEHGVYLREQYLALDGADTPRAVNIIMLGFFRALARAAYRCADLLAPHSNYNRRWQLYNGADPARITTMYNGIDPAAFPQAQGEPELPTIVFVGRIDPLKDLHTLIRAFAIVRARVPAARLRMFGPVTPENEGYYASCLALVAQLGLSGAAVFEGRIPRQVDAYEAGHLVALTSVSEGFPYTVVESMSTGRPPVCTNVGGVSEAVGDAGFVVPPRDPAAVADACLRLLEDHELRLRLGGLARQRVLERFTLDQWTDAYRRIYDEMAPDLRWNPPAAFATNPVDRWPGADPGTGGWWSTWSPADPVIEKHVADNHPVETPPTSTRVPGPDLSWIEPPGQSGTGELTSEFWADWWRHRGLTHEWADGNRRVRT</sequence>
<reference evidence="4" key="1">
    <citation type="journal article" date="2019" name="Int. J. Syst. Evol. Microbiol.">
        <title>The Global Catalogue of Microorganisms (GCM) 10K type strain sequencing project: providing services to taxonomists for standard genome sequencing and annotation.</title>
        <authorList>
            <consortium name="The Broad Institute Genomics Platform"/>
            <consortium name="The Broad Institute Genome Sequencing Center for Infectious Disease"/>
            <person name="Wu L."/>
            <person name="Ma J."/>
        </authorList>
    </citation>
    <scope>NUCLEOTIDE SEQUENCE [LARGE SCALE GENOMIC DNA]</scope>
    <source>
        <strain evidence="4">CCM 8391</strain>
    </source>
</reference>
<organism evidence="3 4">
    <name type="scientific">Pseudonocardia hispaniensis</name>
    <dbReference type="NCBI Taxonomy" id="904933"/>
    <lineage>
        <taxon>Bacteria</taxon>
        <taxon>Bacillati</taxon>
        <taxon>Actinomycetota</taxon>
        <taxon>Actinomycetes</taxon>
        <taxon>Pseudonocardiales</taxon>
        <taxon>Pseudonocardiaceae</taxon>
        <taxon>Pseudonocardia</taxon>
    </lineage>
</organism>
<evidence type="ECO:0000313" key="3">
    <source>
        <dbReference type="EMBL" id="MFC5994885.1"/>
    </source>
</evidence>
<dbReference type="Pfam" id="PF11997">
    <property type="entry name" value="DUF3492"/>
    <property type="match status" value="1"/>
</dbReference>
<evidence type="ECO:0000259" key="2">
    <source>
        <dbReference type="Pfam" id="PF11997"/>
    </source>
</evidence>
<name>A0ABW1J323_9PSEU</name>
<dbReference type="NCBIfam" id="NF038011">
    <property type="entry name" value="PelF"/>
    <property type="match status" value="1"/>
</dbReference>
<comment type="caution">
    <text evidence="3">The sequence shown here is derived from an EMBL/GenBank/DDBJ whole genome shotgun (WGS) entry which is preliminary data.</text>
</comment>
<dbReference type="EMBL" id="JBHSQW010000025">
    <property type="protein sequence ID" value="MFC5994885.1"/>
    <property type="molecule type" value="Genomic_DNA"/>
</dbReference>
<protein>
    <submittedName>
        <fullName evidence="3">GT4 family glycosyltransferase PelF</fullName>
    </submittedName>
</protein>
<keyword evidence="4" id="KW-1185">Reference proteome</keyword>
<dbReference type="InterPro" id="IPR022622">
    <property type="entry name" value="DUF3492"/>
</dbReference>
<evidence type="ECO:0000256" key="1">
    <source>
        <dbReference type="SAM" id="MobiDB-lite"/>
    </source>
</evidence>
<evidence type="ECO:0000313" key="4">
    <source>
        <dbReference type="Proteomes" id="UP001596302"/>
    </source>
</evidence>
<dbReference type="Proteomes" id="UP001596302">
    <property type="component" value="Unassembled WGS sequence"/>
</dbReference>
<dbReference type="InterPro" id="IPR047691">
    <property type="entry name" value="PelF-like"/>
</dbReference>